<feature type="non-terminal residue" evidence="2">
    <location>
        <position position="63"/>
    </location>
</feature>
<dbReference type="Proteomes" id="UP000265520">
    <property type="component" value="Unassembled WGS sequence"/>
</dbReference>
<dbReference type="AlphaFoldDB" id="A0A392RUW4"/>
<evidence type="ECO:0000313" key="3">
    <source>
        <dbReference type="Proteomes" id="UP000265520"/>
    </source>
</evidence>
<feature type="compositionally biased region" description="Basic and acidic residues" evidence="1">
    <location>
        <begin position="40"/>
        <end position="49"/>
    </location>
</feature>
<dbReference type="EMBL" id="LXQA010266887">
    <property type="protein sequence ID" value="MCI39386.1"/>
    <property type="molecule type" value="Genomic_DNA"/>
</dbReference>
<accession>A0A392RUW4</accession>
<evidence type="ECO:0000313" key="2">
    <source>
        <dbReference type="EMBL" id="MCI39386.1"/>
    </source>
</evidence>
<name>A0A392RUW4_9FABA</name>
<organism evidence="2 3">
    <name type="scientific">Trifolium medium</name>
    <dbReference type="NCBI Taxonomy" id="97028"/>
    <lineage>
        <taxon>Eukaryota</taxon>
        <taxon>Viridiplantae</taxon>
        <taxon>Streptophyta</taxon>
        <taxon>Embryophyta</taxon>
        <taxon>Tracheophyta</taxon>
        <taxon>Spermatophyta</taxon>
        <taxon>Magnoliopsida</taxon>
        <taxon>eudicotyledons</taxon>
        <taxon>Gunneridae</taxon>
        <taxon>Pentapetalae</taxon>
        <taxon>rosids</taxon>
        <taxon>fabids</taxon>
        <taxon>Fabales</taxon>
        <taxon>Fabaceae</taxon>
        <taxon>Papilionoideae</taxon>
        <taxon>50 kb inversion clade</taxon>
        <taxon>NPAAA clade</taxon>
        <taxon>Hologalegina</taxon>
        <taxon>IRL clade</taxon>
        <taxon>Trifolieae</taxon>
        <taxon>Trifolium</taxon>
    </lineage>
</organism>
<evidence type="ECO:0000256" key="1">
    <source>
        <dbReference type="SAM" id="MobiDB-lite"/>
    </source>
</evidence>
<feature type="region of interest" description="Disordered" evidence="1">
    <location>
        <begin position="40"/>
        <end position="63"/>
    </location>
</feature>
<protein>
    <submittedName>
        <fullName evidence="2">Uncharacterized protein</fullName>
    </submittedName>
</protein>
<keyword evidence="3" id="KW-1185">Reference proteome</keyword>
<comment type="caution">
    <text evidence="2">The sequence shown here is derived from an EMBL/GenBank/DDBJ whole genome shotgun (WGS) entry which is preliminary data.</text>
</comment>
<sequence length="63" mass="6942">MSKLLVSDALTGGVNLHLLAEFLVEIIYSERSKVGNFSLRGDRDARKSSPENILGQRLGKFPP</sequence>
<proteinExistence type="predicted"/>
<reference evidence="2 3" key="1">
    <citation type="journal article" date="2018" name="Front. Plant Sci.">
        <title>Red Clover (Trifolium pratense) and Zigzag Clover (T. medium) - A Picture of Genomic Similarities and Differences.</title>
        <authorList>
            <person name="Dluhosova J."/>
            <person name="Istvanek J."/>
            <person name="Nedelnik J."/>
            <person name="Repkova J."/>
        </authorList>
    </citation>
    <scope>NUCLEOTIDE SEQUENCE [LARGE SCALE GENOMIC DNA]</scope>
    <source>
        <strain evidence="3">cv. 10/8</strain>
        <tissue evidence="2">Leaf</tissue>
    </source>
</reference>